<feature type="transmembrane region" description="Helical" evidence="13">
    <location>
        <begin position="143"/>
        <end position="170"/>
    </location>
</feature>
<organism evidence="15 16">
    <name type="scientific">Halochromatium salexigens</name>
    <name type="common">Chromatium salexigens</name>
    <dbReference type="NCBI Taxonomy" id="49447"/>
    <lineage>
        <taxon>Bacteria</taxon>
        <taxon>Pseudomonadati</taxon>
        <taxon>Pseudomonadota</taxon>
        <taxon>Gammaproteobacteria</taxon>
        <taxon>Chromatiales</taxon>
        <taxon>Chromatiaceae</taxon>
        <taxon>Halochromatium</taxon>
    </lineage>
</organism>
<comment type="subcellular location">
    <subcellularLocation>
        <location evidence="2">Cell membrane</location>
        <topology evidence="2">Multi-pass membrane protein</topology>
    </subcellularLocation>
</comment>
<dbReference type="Pfam" id="PF02163">
    <property type="entry name" value="Peptidase_M50"/>
    <property type="match status" value="1"/>
</dbReference>
<evidence type="ECO:0000256" key="1">
    <source>
        <dbReference type="ARBA" id="ARBA00001947"/>
    </source>
</evidence>
<dbReference type="EMBL" id="NHSF01000054">
    <property type="protein sequence ID" value="MBK5930507.1"/>
    <property type="molecule type" value="Genomic_DNA"/>
</dbReference>
<evidence type="ECO:0000256" key="7">
    <source>
        <dbReference type="ARBA" id="ARBA00022723"/>
    </source>
</evidence>
<dbReference type="Proteomes" id="UP001296967">
    <property type="component" value="Unassembled WGS sequence"/>
</dbReference>
<evidence type="ECO:0000256" key="9">
    <source>
        <dbReference type="ARBA" id="ARBA00022833"/>
    </source>
</evidence>
<evidence type="ECO:0000256" key="10">
    <source>
        <dbReference type="ARBA" id="ARBA00022989"/>
    </source>
</evidence>
<dbReference type="RefSeq" id="WP_201244976.1">
    <property type="nucleotide sequence ID" value="NZ_NHSF01000054.1"/>
</dbReference>
<dbReference type="GO" id="GO:0046872">
    <property type="term" value="F:metal ion binding"/>
    <property type="evidence" value="ECO:0007669"/>
    <property type="project" value="UniProtKB-KW"/>
</dbReference>
<dbReference type="GO" id="GO:0008237">
    <property type="term" value="F:metallopeptidase activity"/>
    <property type="evidence" value="ECO:0007669"/>
    <property type="project" value="UniProtKB-KW"/>
</dbReference>
<keyword evidence="9" id="KW-0862">Zinc</keyword>
<feature type="transmembrane region" description="Helical" evidence="13">
    <location>
        <begin position="61"/>
        <end position="81"/>
    </location>
</feature>
<reference evidence="15" key="2">
    <citation type="journal article" date="2020" name="Microorganisms">
        <title>Osmotic Adaptation and Compatible Solute Biosynthesis of Phototrophic Bacteria as Revealed from Genome Analyses.</title>
        <authorList>
            <person name="Imhoff J.F."/>
            <person name="Rahn T."/>
            <person name="Kunzel S."/>
            <person name="Keller A."/>
            <person name="Neulinger S.C."/>
        </authorList>
    </citation>
    <scope>NUCLEOTIDE SEQUENCE</scope>
    <source>
        <strain evidence="15">DSM 4395</strain>
    </source>
</reference>
<dbReference type="CDD" id="cd06158">
    <property type="entry name" value="S2P-M50_like_1"/>
    <property type="match status" value="1"/>
</dbReference>
<dbReference type="InterPro" id="IPR052348">
    <property type="entry name" value="Metallopeptidase_M50B"/>
</dbReference>
<accession>A0AAJ0UFI2</accession>
<evidence type="ECO:0000256" key="13">
    <source>
        <dbReference type="SAM" id="Phobius"/>
    </source>
</evidence>
<feature type="transmembrane region" description="Helical" evidence="13">
    <location>
        <begin position="101"/>
        <end position="131"/>
    </location>
</feature>
<keyword evidence="16" id="KW-1185">Reference proteome</keyword>
<dbReference type="InterPro" id="IPR008915">
    <property type="entry name" value="Peptidase_M50"/>
</dbReference>
<dbReference type="PANTHER" id="PTHR35864:SF1">
    <property type="entry name" value="ZINC METALLOPROTEASE YWHC-RELATED"/>
    <property type="match status" value="1"/>
</dbReference>
<name>A0AAJ0UFI2_HALSE</name>
<keyword evidence="7" id="KW-0479">Metal-binding</keyword>
<evidence type="ECO:0000259" key="14">
    <source>
        <dbReference type="Pfam" id="PF02163"/>
    </source>
</evidence>
<keyword evidence="4" id="KW-1003">Cell membrane</keyword>
<keyword evidence="5 15" id="KW-0645">Protease</keyword>
<keyword evidence="10 13" id="KW-1133">Transmembrane helix</keyword>
<evidence type="ECO:0000313" key="16">
    <source>
        <dbReference type="Proteomes" id="UP001296967"/>
    </source>
</evidence>
<keyword evidence="8" id="KW-0378">Hydrolase</keyword>
<feature type="domain" description="Peptidase M50" evidence="14">
    <location>
        <begin position="149"/>
        <end position="207"/>
    </location>
</feature>
<comment type="cofactor">
    <cofactor evidence="1">
        <name>Zn(2+)</name>
        <dbReference type="ChEBI" id="CHEBI:29105"/>
    </cofactor>
</comment>
<keyword evidence="6 13" id="KW-0812">Transmembrane</keyword>
<keyword evidence="11" id="KW-0482">Metalloprotease</keyword>
<proteinExistence type="inferred from homology"/>
<comment type="caution">
    <text evidence="15">The sequence shown here is derived from an EMBL/GenBank/DDBJ whole genome shotgun (WGS) entry which is preliminary data.</text>
</comment>
<dbReference type="GO" id="GO:0005886">
    <property type="term" value="C:plasma membrane"/>
    <property type="evidence" value="ECO:0007669"/>
    <property type="project" value="UniProtKB-SubCell"/>
</dbReference>
<dbReference type="PANTHER" id="PTHR35864">
    <property type="entry name" value="ZINC METALLOPROTEASE MJ0611-RELATED"/>
    <property type="match status" value="1"/>
</dbReference>
<dbReference type="AlphaFoldDB" id="A0AAJ0UFI2"/>
<dbReference type="GO" id="GO:0006508">
    <property type="term" value="P:proteolysis"/>
    <property type="evidence" value="ECO:0007669"/>
    <property type="project" value="UniProtKB-KW"/>
</dbReference>
<evidence type="ECO:0000256" key="8">
    <source>
        <dbReference type="ARBA" id="ARBA00022801"/>
    </source>
</evidence>
<evidence type="ECO:0000256" key="2">
    <source>
        <dbReference type="ARBA" id="ARBA00004651"/>
    </source>
</evidence>
<evidence type="ECO:0000256" key="5">
    <source>
        <dbReference type="ARBA" id="ARBA00022670"/>
    </source>
</evidence>
<gene>
    <name evidence="15" type="ORF">CCR82_08235</name>
</gene>
<sequence>MESVSQTLLLILLIAVPVLFAITVHEAAHGWVAHRRGDPTAALLGRVTFNPIKHIDPVGTLIVPLVIFFSSKTLLGVPFLFGWAKPVPVNWRLLHNPRWDMALVAVAGPGVNLLMAIGWGLALQGMAWLLIGLDGRIDIPSALLYFYVELCVIGVLINLFLMALNLIPVLPLDGGRVLSAFLPRTLARGFARLEPYGLLILVALLLLPNGQPPGMLGAILRPAVDGALFMIPGSDLVRDRFPQP</sequence>
<keyword evidence="12 13" id="KW-0472">Membrane</keyword>
<dbReference type="InterPro" id="IPR044537">
    <property type="entry name" value="Rip2-like"/>
</dbReference>
<comment type="similarity">
    <text evidence="3">Belongs to the peptidase M50B family.</text>
</comment>
<evidence type="ECO:0000256" key="3">
    <source>
        <dbReference type="ARBA" id="ARBA00007931"/>
    </source>
</evidence>
<reference evidence="15" key="1">
    <citation type="submission" date="2017-05" db="EMBL/GenBank/DDBJ databases">
        <authorList>
            <person name="Imhoff J.F."/>
            <person name="Rahn T."/>
            <person name="Kuenzel S."/>
            <person name="Neulinger S.C."/>
        </authorList>
    </citation>
    <scope>NUCLEOTIDE SEQUENCE</scope>
    <source>
        <strain evidence="15">DSM 4395</strain>
    </source>
</reference>
<protein>
    <submittedName>
        <fullName evidence="15">Site-2 protease family protein</fullName>
    </submittedName>
</protein>
<evidence type="ECO:0000256" key="11">
    <source>
        <dbReference type="ARBA" id="ARBA00023049"/>
    </source>
</evidence>
<evidence type="ECO:0000256" key="4">
    <source>
        <dbReference type="ARBA" id="ARBA00022475"/>
    </source>
</evidence>
<evidence type="ECO:0000256" key="12">
    <source>
        <dbReference type="ARBA" id="ARBA00023136"/>
    </source>
</evidence>
<evidence type="ECO:0000313" key="15">
    <source>
        <dbReference type="EMBL" id="MBK5930507.1"/>
    </source>
</evidence>
<feature type="transmembrane region" description="Helical" evidence="13">
    <location>
        <begin position="6"/>
        <end position="28"/>
    </location>
</feature>
<evidence type="ECO:0000256" key="6">
    <source>
        <dbReference type="ARBA" id="ARBA00022692"/>
    </source>
</evidence>